<organism evidence="3 4">
    <name type="scientific">Pollutimonas nitritireducens</name>
    <dbReference type="NCBI Taxonomy" id="2045209"/>
    <lineage>
        <taxon>Bacteria</taxon>
        <taxon>Pseudomonadati</taxon>
        <taxon>Pseudomonadota</taxon>
        <taxon>Betaproteobacteria</taxon>
        <taxon>Burkholderiales</taxon>
        <taxon>Alcaligenaceae</taxon>
        <taxon>Pollutimonas</taxon>
    </lineage>
</organism>
<dbReference type="Proteomes" id="UP000234328">
    <property type="component" value="Unassembled WGS sequence"/>
</dbReference>
<name>A0A2N4UJ92_9BURK</name>
<sequence>MKHEHTGSNPSGGGLSYSAVDAMTAVVIFAIGVVMMVDNHRIGSNWGADGPESGYFPYHIGLILCIAGVAVLLKSLFGKQRNRTVFVSWTRFRLVLMVLVPTALYVLAIQFVGIYLASVLFIAAFMRVLGKISWFKTVLISVGVNLLLFWMFEIQFMVPLPKGPFEALIGY</sequence>
<protein>
    <submittedName>
        <fullName evidence="3">Small permease of tripartite tricarboxylate transporter</fullName>
    </submittedName>
</protein>
<evidence type="ECO:0000313" key="4">
    <source>
        <dbReference type="Proteomes" id="UP000234328"/>
    </source>
</evidence>
<reference evidence="3 4" key="1">
    <citation type="submission" date="2017-10" db="EMBL/GenBank/DDBJ databases">
        <title>Two draft genome sequences of Pusillimonas sp. strains isolated from a nitrate- and radionuclide-contaminated groundwater in Russia.</title>
        <authorList>
            <person name="Grouzdev D.S."/>
            <person name="Tourova T.P."/>
            <person name="Goeva M.A."/>
            <person name="Babich T.L."/>
            <person name="Sokolova D.S."/>
            <person name="Abdullin R."/>
            <person name="Poltaraus A.B."/>
            <person name="Toshchakov S.V."/>
            <person name="Nazina T.N."/>
        </authorList>
    </citation>
    <scope>NUCLEOTIDE SEQUENCE [LARGE SCALE GENOMIC DNA]</scope>
    <source>
        <strain evidence="3 4">JR1/69-2-13</strain>
    </source>
</reference>
<dbReference type="Pfam" id="PF07331">
    <property type="entry name" value="TctB"/>
    <property type="match status" value="1"/>
</dbReference>
<comment type="caution">
    <text evidence="3">The sequence shown here is derived from an EMBL/GenBank/DDBJ whole genome shotgun (WGS) entry which is preliminary data.</text>
</comment>
<dbReference type="OrthoDB" id="6183775at2"/>
<gene>
    <name evidence="3" type="ORF">CR155_06295</name>
</gene>
<dbReference type="AlphaFoldDB" id="A0A2N4UJ92"/>
<keyword evidence="1" id="KW-0812">Transmembrane</keyword>
<keyword evidence="1" id="KW-1133">Transmembrane helix</keyword>
<evidence type="ECO:0000259" key="2">
    <source>
        <dbReference type="Pfam" id="PF07331"/>
    </source>
</evidence>
<keyword evidence="1" id="KW-0472">Membrane</keyword>
<evidence type="ECO:0000256" key="1">
    <source>
        <dbReference type="SAM" id="Phobius"/>
    </source>
</evidence>
<keyword evidence="4" id="KW-1185">Reference proteome</keyword>
<feature type="transmembrane region" description="Helical" evidence="1">
    <location>
        <begin position="12"/>
        <end position="35"/>
    </location>
</feature>
<feature type="transmembrane region" description="Helical" evidence="1">
    <location>
        <begin position="55"/>
        <end position="73"/>
    </location>
</feature>
<feature type="transmembrane region" description="Helical" evidence="1">
    <location>
        <begin position="94"/>
        <end position="126"/>
    </location>
</feature>
<dbReference type="RefSeq" id="WP_102069131.1">
    <property type="nucleotide sequence ID" value="NZ_PDNV01000003.1"/>
</dbReference>
<feature type="transmembrane region" description="Helical" evidence="1">
    <location>
        <begin position="132"/>
        <end position="152"/>
    </location>
</feature>
<proteinExistence type="predicted"/>
<feature type="domain" description="DUF1468" evidence="2">
    <location>
        <begin position="25"/>
        <end position="161"/>
    </location>
</feature>
<accession>A0A2N4UJ92</accession>
<dbReference type="InterPro" id="IPR009936">
    <property type="entry name" value="DUF1468"/>
</dbReference>
<dbReference type="EMBL" id="PDNV01000003">
    <property type="protein sequence ID" value="PLC55055.1"/>
    <property type="molecule type" value="Genomic_DNA"/>
</dbReference>
<evidence type="ECO:0000313" key="3">
    <source>
        <dbReference type="EMBL" id="PLC55055.1"/>
    </source>
</evidence>